<dbReference type="EMBL" id="WQMT02000002">
    <property type="protein sequence ID" value="KAG9227032.1"/>
    <property type="molecule type" value="Genomic_DNA"/>
</dbReference>
<gene>
    <name evidence="1" type="ORF">CCMSSC00406_0009994</name>
</gene>
<keyword evidence="2" id="KW-1185">Reference proteome</keyword>
<protein>
    <submittedName>
        <fullName evidence="1">Uncharacterized protein</fullName>
    </submittedName>
</protein>
<comment type="caution">
    <text evidence="1">The sequence shown here is derived from an EMBL/GenBank/DDBJ whole genome shotgun (WGS) entry which is preliminary data.</text>
</comment>
<proteinExistence type="predicted"/>
<evidence type="ECO:0000313" key="1">
    <source>
        <dbReference type="EMBL" id="KAG9227032.1"/>
    </source>
</evidence>
<sequence>MRDYVNPDFVHDNESQRAVSLSLAIIKLPLVCMIAIAGLFLSCWKIHLIDTNNELQYLRMLADNGSAELDAAMTKTSPEALEKLVQFLGMGDMLLLIIRIFVAQATAFVFIVKYMSRTTLVPLLPLSRYPIFTTSPSRIIGSDLFVLAPGPDGARQSPGVQVTSLCGLSPPDGR</sequence>
<dbReference type="Proteomes" id="UP000824881">
    <property type="component" value="Unassembled WGS sequence"/>
</dbReference>
<organism evidence="1 2">
    <name type="scientific">Pleurotus cornucopiae</name>
    <name type="common">Cornucopia mushroom</name>
    <dbReference type="NCBI Taxonomy" id="5321"/>
    <lineage>
        <taxon>Eukaryota</taxon>
        <taxon>Fungi</taxon>
        <taxon>Dikarya</taxon>
        <taxon>Basidiomycota</taxon>
        <taxon>Agaricomycotina</taxon>
        <taxon>Agaricomycetes</taxon>
        <taxon>Agaricomycetidae</taxon>
        <taxon>Agaricales</taxon>
        <taxon>Pleurotineae</taxon>
        <taxon>Pleurotaceae</taxon>
        <taxon>Pleurotus</taxon>
    </lineage>
</organism>
<reference evidence="1 2" key="1">
    <citation type="journal article" date="2021" name="Appl. Environ. Microbiol.">
        <title>Genetic linkage and physical mapping for an oyster mushroom Pleurotus cornucopiae and QTL analysis for the trait cap color.</title>
        <authorList>
            <person name="Zhang Y."/>
            <person name="Gao W."/>
            <person name="Sonnenberg A."/>
            <person name="Chen Q."/>
            <person name="Zhang J."/>
            <person name="Huang C."/>
        </authorList>
    </citation>
    <scope>NUCLEOTIDE SEQUENCE [LARGE SCALE GENOMIC DNA]</scope>
    <source>
        <strain evidence="1">CCMSSC00406</strain>
    </source>
</reference>
<evidence type="ECO:0000313" key="2">
    <source>
        <dbReference type="Proteomes" id="UP000824881"/>
    </source>
</evidence>
<accession>A0ACB7J8W3</accession>
<name>A0ACB7J8W3_PLECO</name>